<gene>
    <name evidence="2" type="ORF">BN381_80282</name>
</gene>
<keyword evidence="1" id="KW-0472">Membrane</keyword>
<dbReference type="AlphaFoldDB" id="R4Z7M2"/>
<dbReference type="STRING" id="1229780.BN381_80282"/>
<dbReference type="HOGENOM" id="CLU_1683366_0_0_11"/>
<dbReference type="EMBL" id="CANL01000078">
    <property type="protein sequence ID" value="CCM65752.1"/>
    <property type="molecule type" value="Genomic_DNA"/>
</dbReference>
<accession>R4Z7M2</accession>
<evidence type="ECO:0000256" key="1">
    <source>
        <dbReference type="SAM" id="Phobius"/>
    </source>
</evidence>
<reference evidence="2 3" key="1">
    <citation type="journal article" date="2013" name="ISME J.">
        <title>Metabolic model for the filamentous 'Candidatus Microthrix parvicella' based on genomic and metagenomic analyses.</title>
        <authorList>
            <person name="Jon McIlroy S."/>
            <person name="Kristiansen R."/>
            <person name="Albertsen M."/>
            <person name="Michael Karst S."/>
            <person name="Rossetti S."/>
            <person name="Lund Nielsen J."/>
            <person name="Tandoi V."/>
            <person name="James Seviour R."/>
            <person name="Nielsen P.H."/>
        </authorList>
    </citation>
    <scope>NUCLEOTIDE SEQUENCE [LARGE SCALE GENOMIC DNA]</scope>
    <source>
        <strain evidence="2 3">RN1</strain>
    </source>
</reference>
<organism evidence="2 3">
    <name type="scientific">Candidatus Neomicrothrix parvicella RN1</name>
    <dbReference type="NCBI Taxonomy" id="1229780"/>
    <lineage>
        <taxon>Bacteria</taxon>
        <taxon>Bacillati</taxon>
        <taxon>Actinomycetota</taxon>
        <taxon>Acidimicrobiia</taxon>
        <taxon>Acidimicrobiales</taxon>
        <taxon>Microthrixaceae</taxon>
        <taxon>Candidatus Neomicrothrix</taxon>
    </lineage>
</organism>
<evidence type="ECO:0000313" key="2">
    <source>
        <dbReference type="EMBL" id="CCM65752.1"/>
    </source>
</evidence>
<keyword evidence="3" id="KW-1185">Reference proteome</keyword>
<feature type="transmembrane region" description="Helical" evidence="1">
    <location>
        <begin position="20"/>
        <end position="41"/>
    </location>
</feature>
<name>R4Z7M2_9ACTN</name>
<keyword evidence="1" id="KW-0812">Transmembrane</keyword>
<dbReference type="RefSeq" id="WP_012230774.1">
    <property type="nucleotide sequence ID" value="NZ_HG422565.1"/>
</dbReference>
<keyword evidence="1" id="KW-1133">Transmembrane helix</keyword>
<proteinExistence type="predicted"/>
<sequence>MRRRPVDERGVVGGTDGLLAGVLVAMVGTLMIANVWSVIAARTDADAAVREYLRVYTKADGPGSGAARAEAAARAALVASGRSDVAVSITPPDAETFGPCGLARVTVRLQAPLVGVPGFVGRGSKTVTAAGAEVIDPWRSMERGTAWRSGGAACGG</sequence>
<evidence type="ECO:0000313" key="3">
    <source>
        <dbReference type="Proteomes" id="UP000018291"/>
    </source>
</evidence>
<comment type="caution">
    <text evidence="2">The sequence shown here is derived from an EMBL/GenBank/DDBJ whole genome shotgun (WGS) entry which is preliminary data.</text>
</comment>
<protein>
    <submittedName>
        <fullName evidence="2">Uncharacterized protein</fullName>
    </submittedName>
</protein>
<dbReference type="Proteomes" id="UP000018291">
    <property type="component" value="Unassembled WGS sequence"/>
</dbReference>